<comment type="caution">
    <text evidence="1">The sequence shown here is derived from an EMBL/GenBank/DDBJ whole genome shotgun (WGS) entry which is preliminary data.</text>
</comment>
<protein>
    <submittedName>
        <fullName evidence="1">Uncharacterized protein</fullName>
    </submittedName>
</protein>
<gene>
    <name evidence="1" type="ORF">QJS10_CPA07g00368</name>
</gene>
<dbReference type="AlphaFoldDB" id="A0AAV9EFG8"/>
<accession>A0AAV9EFG8</accession>
<dbReference type="Proteomes" id="UP001180020">
    <property type="component" value="Unassembled WGS sequence"/>
</dbReference>
<reference evidence="1" key="1">
    <citation type="journal article" date="2023" name="Nat. Commun.">
        <title>Diploid and tetraploid genomes of Acorus and the evolution of monocots.</title>
        <authorList>
            <person name="Ma L."/>
            <person name="Liu K.W."/>
            <person name="Li Z."/>
            <person name="Hsiao Y.Y."/>
            <person name="Qi Y."/>
            <person name="Fu T."/>
            <person name="Tang G.D."/>
            <person name="Zhang D."/>
            <person name="Sun W.H."/>
            <person name="Liu D.K."/>
            <person name="Li Y."/>
            <person name="Chen G.Z."/>
            <person name="Liu X.D."/>
            <person name="Liao X.Y."/>
            <person name="Jiang Y.T."/>
            <person name="Yu X."/>
            <person name="Hao Y."/>
            <person name="Huang J."/>
            <person name="Zhao X.W."/>
            <person name="Ke S."/>
            <person name="Chen Y.Y."/>
            <person name="Wu W.L."/>
            <person name="Hsu J.L."/>
            <person name="Lin Y.F."/>
            <person name="Huang M.D."/>
            <person name="Li C.Y."/>
            <person name="Huang L."/>
            <person name="Wang Z.W."/>
            <person name="Zhao X."/>
            <person name="Zhong W.Y."/>
            <person name="Peng D.H."/>
            <person name="Ahmad S."/>
            <person name="Lan S."/>
            <person name="Zhang J.S."/>
            <person name="Tsai W.C."/>
            <person name="Van de Peer Y."/>
            <person name="Liu Z.J."/>
        </authorList>
    </citation>
    <scope>NUCLEOTIDE SEQUENCE</scope>
    <source>
        <strain evidence="1">CP</strain>
    </source>
</reference>
<dbReference type="EMBL" id="JAUJYO010000007">
    <property type="protein sequence ID" value="KAK1312380.1"/>
    <property type="molecule type" value="Genomic_DNA"/>
</dbReference>
<keyword evidence="2" id="KW-1185">Reference proteome</keyword>
<sequence length="188" mass="20486">MDHWIAFFGPGSRIPGEEQQSRLYDKKERDLDEQGMVFLSGGETSLRLDRSCAEGDVLICPGLSSGAGDGVALEYRFLGPDIDVQKIIEFGVSKPLILPLLSGERSCTPYLGKGTTPISSSLMLEIGGYGPDILVWTGSKNGQVSCSSAWNRKMKERSFNSSYSSQSGLSGKLEMNYFSTKNPLSKKL</sequence>
<evidence type="ECO:0000313" key="1">
    <source>
        <dbReference type="EMBL" id="KAK1312380.1"/>
    </source>
</evidence>
<evidence type="ECO:0000313" key="2">
    <source>
        <dbReference type="Proteomes" id="UP001180020"/>
    </source>
</evidence>
<organism evidence="1 2">
    <name type="scientific">Acorus calamus</name>
    <name type="common">Sweet flag</name>
    <dbReference type="NCBI Taxonomy" id="4465"/>
    <lineage>
        <taxon>Eukaryota</taxon>
        <taxon>Viridiplantae</taxon>
        <taxon>Streptophyta</taxon>
        <taxon>Embryophyta</taxon>
        <taxon>Tracheophyta</taxon>
        <taxon>Spermatophyta</taxon>
        <taxon>Magnoliopsida</taxon>
        <taxon>Liliopsida</taxon>
        <taxon>Acoraceae</taxon>
        <taxon>Acorus</taxon>
    </lineage>
</organism>
<reference evidence="1" key="2">
    <citation type="submission" date="2023-06" db="EMBL/GenBank/DDBJ databases">
        <authorList>
            <person name="Ma L."/>
            <person name="Liu K.-W."/>
            <person name="Li Z."/>
            <person name="Hsiao Y.-Y."/>
            <person name="Qi Y."/>
            <person name="Fu T."/>
            <person name="Tang G."/>
            <person name="Zhang D."/>
            <person name="Sun W.-H."/>
            <person name="Liu D.-K."/>
            <person name="Li Y."/>
            <person name="Chen G.-Z."/>
            <person name="Liu X.-D."/>
            <person name="Liao X.-Y."/>
            <person name="Jiang Y.-T."/>
            <person name="Yu X."/>
            <person name="Hao Y."/>
            <person name="Huang J."/>
            <person name="Zhao X.-W."/>
            <person name="Ke S."/>
            <person name="Chen Y.-Y."/>
            <person name="Wu W.-L."/>
            <person name="Hsu J.-L."/>
            <person name="Lin Y.-F."/>
            <person name="Huang M.-D."/>
            <person name="Li C.-Y."/>
            <person name="Huang L."/>
            <person name="Wang Z.-W."/>
            <person name="Zhao X."/>
            <person name="Zhong W.-Y."/>
            <person name="Peng D.-H."/>
            <person name="Ahmad S."/>
            <person name="Lan S."/>
            <person name="Zhang J.-S."/>
            <person name="Tsai W.-C."/>
            <person name="Van De Peer Y."/>
            <person name="Liu Z.-J."/>
        </authorList>
    </citation>
    <scope>NUCLEOTIDE SEQUENCE</scope>
    <source>
        <strain evidence="1">CP</strain>
        <tissue evidence="1">Leaves</tissue>
    </source>
</reference>
<proteinExistence type="predicted"/>
<name>A0AAV9EFG8_ACOCL</name>